<accession>A0AA36EEB1</accession>
<dbReference type="PROSITE" id="PS50164">
    <property type="entry name" value="GIY_YIG"/>
    <property type="match status" value="1"/>
</dbReference>
<dbReference type="EMBL" id="OX465083">
    <property type="protein sequence ID" value="CAI9293098.1"/>
    <property type="molecule type" value="Genomic_DNA"/>
</dbReference>
<evidence type="ECO:0000256" key="1">
    <source>
        <dbReference type="SAM" id="MobiDB-lite"/>
    </source>
</evidence>
<evidence type="ECO:0000313" key="3">
    <source>
        <dbReference type="EMBL" id="CAI9293098.1"/>
    </source>
</evidence>
<dbReference type="Pfam" id="PF01541">
    <property type="entry name" value="GIY-YIG"/>
    <property type="match status" value="1"/>
</dbReference>
<sequence>MTRLLSTTFRSIKPHSQLPKSPSTRLPSSSPSSSNSNPSPSVASKQPNWSVYLILSTNPPIKTYVGVTTNFSRRLKQHNGELKGGAKASQAGRPWICACLIQGFESKSEACKFEFRWKNISRKMGRKRNLKDEGGLHLLQHRNAALEKVKVFRSESRNTTRDFTLHQTEFVYGVTGARVKRLHQPVTDPHERRTHPPNHHWQVVGPHVLTPSLAY</sequence>
<dbReference type="InterPro" id="IPR050381">
    <property type="entry name" value="SLX1_endonuclease"/>
</dbReference>
<protein>
    <recommendedName>
        <fullName evidence="2">GIY-YIG domain-containing protein</fullName>
    </recommendedName>
</protein>
<feature type="domain" description="GIY-YIG" evidence="2">
    <location>
        <begin position="47"/>
        <end position="127"/>
    </location>
</feature>
<dbReference type="AlphaFoldDB" id="A0AA36EEB1"/>
<dbReference type="SUPFAM" id="SSF82771">
    <property type="entry name" value="GIY-YIG endonuclease"/>
    <property type="match status" value="1"/>
</dbReference>
<keyword evidence="4" id="KW-1185">Reference proteome</keyword>
<dbReference type="Gene3D" id="3.40.1440.10">
    <property type="entry name" value="GIY-YIG endonuclease"/>
    <property type="match status" value="1"/>
</dbReference>
<reference evidence="3" key="1">
    <citation type="submission" date="2023-04" db="EMBL/GenBank/DDBJ databases">
        <authorList>
            <person name="Vijverberg K."/>
            <person name="Xiong W."/>
            <person name="Schranz E."/>
        </authorList>
    </citation>
    <scope>NUCLEOTIDE SEQUENCE</scope>
</reference>
<dbReference type="InterPro" id="IPR000305">
    <property type="entry name" value="GIY-YIG_endonuc"/>
</dbReference>
<feature type="compositionally biased region" description="Low complexity" evidence="1">
    <location>
        <begin position="19"/>
        <end position="44"/>
    </location>
</feature>
<dbReference type="InterPro" id="IPR035901">
    <property type="entry name" value="GIY-YIG_endonuc_sf"/>
</dbReference>
<dbReference type="PANTHER" id="PTHR20208">
    <property type="entry name" value="STRUCTURE-SPECIFIC ENDONUCLEASE SUBUNIT SLX1"/>
    <property type="match status" value="1"/>
</dbReference>
<evidence type="ECO:0000259" key="2">
    <source>
        <dbReference type="PROSITE" id="PS50164"/>
    </source>
</evidence>
<feature type="compositionally biased region" description="Polar residues" evidence="1">
    <location>
        <begin position="1"/>
        <end position="10"/>
    </location>
</feature>
<evidence type="ECO:0000313" key="4">
    <source>
        <dbReference type="Proteomes" id="UP001177003"/>
    </source>
</evidence>
<organism evidence="3 4">
    <name type="scientific">Lactuca saligna</name>
    <name type="common">Willowleaf lettuce</name>
    <dbReference type="NCBI Taxonomy" id="75948"/>
    <lineage>
        <taxon>Eukaryota</taxon>
        <taxon>Viridiplantae</taxon>
        <taxon>Streptophyta</taxon>
        <taxon>Embryophyta</taxon>
        <taxon>Tracheophyta</taxon>
        <taxon>Spermatophyta</taxon>
        <taxon>Magnoliopsida</taxon>
        <taxon>eudicotyledons</taxon>
        <taxon>Gunneridae</taxon>
        <taxon>Pentapetalae</taxon>
        <taxon>asterids</taxon>
        <taxon>campanulids</taxon>
        <taxon>Asterales</taxon>
        <taxon>Asteraceae</taxon>
        <taxon>Cichorioideae</taxon>
        <taxon>Cichorieae</taxon>
        <taxon>Lactucinae</taxon>
        <taxon>Lactuca</taxon>
    </lineage>
</organism>
<feature type="region of interest" description="Disordered" evidence="1">
    <location>
        <begin position="1"/>
        <end position="45"/>
    </location>
</feature>
<name>A0AA36EEB1_LACSI</name>
<proteinExistence type="predicted"/>
<dbReference type="CDD" id="cd10455">
    <property type="entry name" value="GIY-YIG_SLX1"/>
    <property type="match status" value="1"/>
</dbReference>
<dbReference type="PANTHER" id="PTHR20208:SF13">
    <property type="entry name" value="STRUCTURE-SPECIFIC ENDONUCLEASE SUBUNIT SLX1"/>
    <property type="match status" value="1"/>
</dbReference>
<gene>
    <name evidence="3" type="ORF">LSALG_LOCUS32130</name>
</gene>
<dbReference type="Proteomes" id="UP001177003">
    <property type="component" value="Chromosome 7"/>
</dbReference>